<evidence type="ECO:0000256" key="1">
    <source>
        <dbReference type="ARBA" id="ARBA00001947"/>
    </source>
</evidence>
<evidence type="ECO:0000313" key="8">
    <source>
        <dbReference type="EMBL" id="WNM28044.1"/>
    </source>
</evidence>
<dbReference type="InterPro" id="IPR032466">
    <property type="entry name" value="Metal_Hydrolase"/>
</dbReference>
<dbReference type="NCBIfam" id="NF006847">
    <property type="entry name" value="PRK09358.1-2"/>
    <property type="match status" value="1"/>
</dbReference>
<dbReference type="GO" id="GO:0043103">
    <property type="term" value="P:hypoxanthine salvage"/>
    <property type="evidence" value="ECO:0007669"/>
    <property type="project" value="TreeGrafter"/>
</dbReference>
<dbReference type="InterPro" id="IPR001365">
    <property type="entry name" value="A_deaminase_dom"/>
</dbReference>
<dbReference type="GO" id="GO:0005829">
    <property type="term" value="C:cytosol"/>
    <property type="evidence" value="ECO:0007669"/>
    <property type="project" value="TreeGrafter"/>
</dbReference>
<evidence type="ECO:0000259" key="7">
    <source>
        <dbReference type="Pfam" id="PF00962"/>
    </source>
</evidence>
<dbReference type="KEGG" id="dcp:RN607_03315"/>
<dbReference type="GO" id="GO:0004000">
    <property type="term" value="F:adenosine deaminase activity"/>
    <property type="evidence" value="ECO:0007669"/>
    <property type="project" value="UniProtKB-ARBA"/>
</dbReference>
<name>A0AA96FCX5_9MICO</name>
<evidence type="ECO:0000256" key="5">
    <source>
        <dbReference type="ARBA" id="ARBA00022801"/>
    </source>
</evidence>
<sequence>MTLTSQEIRALPKVVLHDHLDGGLRPETLIELAGEIGYELPYADPEMLAKHFVANANSGSLVKYLEAFTHTMAVMQTAENLTRIAREAVLDHARDGVVYVELRYAPEQHCEQGLIMQQVVDAVQAGLEEGVSDALEEGYTIRAAALLCAMRQADRSLEVAELALANWGTGCVGFDIAGPELGFPPAKHAPAFSLLRDALFPVTIHAGEADGLGSLSQALGMGAARRIGHGARITEDITDFGTELPVFGHIAQYVLDQQIVLEMCPTSNVHTGTAPSIAEHPIHELRDLGFAVTVNTDDKLMSGVDMVSEFQELVDVGWSKTDLFEVTLAAAWGAFLPYDERADLADLIVEAYGMDE</sequence>
<dbReference type="NCBIfam" id="TIGR01430">
    <property type="entry name" value="aden_deam"/>
    <property type="match status" value="1"/>
</dbReference>
<evidence type="ECO:0000256" key="2">
    <source>
        <dbReference type="ARBA" id="ARBA00006676"/>
    </source>
</evidence>
<dbReference type="PANTHER" id="PTHR11409">
    <property type="entry name" value="ADENOSINE DEAMINASE"/>
    <property type="match status" value="1"/>
</dbReference>
<dbReference type="EC" id="3.5.4.4" evidence="3"/>
<keyword evidence="4" id="KW-0479">Metal-binding</keyword>
<dbReference type="Proteomes" id="UP001303408">
    <property type="component" value="Chromosome"/>
</dbReference>
<keyword evidence="5 8" id="KW-0378">Hydrolase</keyword>
<dbReference type="Pfam" id="PF00962">
    <property type="entry name" value="A_deaminase"/>
    <property type="match status" value="1"/>
</dbReference>
<evidence type="ECO:0000256" key="3">
    <source>
        <dbReference type="ARBA" id="ARBA00012784"/>
    </source>
</evidence>
<comment type="similarity">
    <text evidence="2">Belongs to the metallo-dependent hydrolases superfamily. Adenosine and AMP deaminases family.</text>
</comment>
<dbReference type="GO" id="GO:0046103">
    <property type="term" value="P:inosine biosynthetic process"/>
    <property type="evidence" value="ECO:0007669"/>
    <property type="project" value="TreeGrafter"/>
</dbReference>
<gene>
    <name evidence="8" type="ORF">RN607_03315</name>
</gene>
<dbReference type="GO" id="GO:0006154">
    <property type="term" value="P:adenosine catabolic process"/>
    <property type="evidence" value="ECO:0007669"/>
    <property type="project" value="TreeGrafter"/>
</dbReference>
<keyword evidence="6" id="KW-0862">Zinc</keyword>
<dbReference type="EMBL" id="CP134880">
    <property type="protein sequence ID" value="WNM28044.1"/>
    <property type="molecule type" value="Genomic_DNA"/>
</dbReference>
<dbReference type="Gene3D" id="3.20.20.140">
    <property type="entry name" value="Metal-dependent hydrolases"/>
    <property type="match status" value="1"/>
</dbReference>
<dbReference type="GO" id="GO:0046872">
    <property type="term" value="F:metal ion binding"/>
    <property type="evidence" value="ECO:0007669"/>
    <property type="project" value="UniProtKB-KW"/>
</dbReference>
<proteinExistence type="inferred from homology"/>
<reference evidence="8" key="1">
    <citation type="submission" date="2023-09" db="EMBL/GenBank/DDBJ databases">
        <title>Demequina sp. a novel bacteria isolated from Capsicum annuum.</title>
        <authorList>
            <person name="Humaira Z."/>
            <person name="Lee J."/>
            <person name="Cho D."/>
        </authorList>
    </citation>
    <scope>NUCLEOTIDE SEQUENCE</scope>
    <source>
        <strain evidence="8">PMTSA13</strain>
    </source>
</reference>
<protein>
    <recommendedName>
        <fullName evidence="3">adenosine deaminase</fullName>
        <ecNumber evidence="3">3.5.4.4</ecNumber>
    </recommendedName>
</protein>
<evidence type="ECO:0000256" key="6">
    <source>
        <dbReference type="ARBA" id="ARBA00022833"/>
    </source>
</evidence>
<dbReference type="PANTHER" id="PTHR11409:SF43">
    <property type="entry name" value="ADENOSINE DEAMINASE"/>
    <property type="match status" value="1"/>
</dbReference>
<organism evidence="8">
    <name type="scientific">Demequina capsici</name>
    <dbReference type="NCBI Taxonomy" id="3075620"/>
    <lineage>
        <taxon>Bacteria</taxon>
        <taxon>Bacillati</taxon>
        <taxon>Actinomycetota</taxon>
        <taxon>Actinomycetes</taxon>
        <taxon>Micrococcales</taxon>
        <taxon>Demequinaceae</taxon>
        <taxon>Demequina</taxon>
    </lineage>
</organism>
<dbReference type="SUPFAM" id="SSF51556">
    <property type="entry name" value="Metallo-dependent hydrolases"/>
    <property type="match status" value="1"/>
</dbReference>
<feature type="domain" description="Adenosine deaminase" evidence="7">
    <location>
        <begin position="12"/>
        <end position="350"/>
    </location>
</feature>
<comment type="cofactor">
    <cofactor evidence="1">
        <name>Zn(2+)</name>
        <dbReference type="ChEBI" id="CHEBI:29105"/>
    </cofactor>
</comment>
<evidence type="ECO:0000256" key="4">
    <source>
        <dbReference type="ARBA" id="ARBA00022723"/>
    </source>
</evidence>
<dbReference type="AlphaFoldDB" id="A0AA96FCX5"/>
<dbReference type="InterPro" id="IPR006330">
    <property type="entry name" value="Ado/ade_deaminase"/>
</dbReference>
<dbReference type="RefSeq" id="WP_313544319.1">
    <property type="nucleotide sequence ID" value="NZ_CP134880.1"/>
</dbReference>
<accession>A0AA96FCX5</accession>